<dbReference type="VEuPathDB" id="FungiDB:PGTG_05165"/>
<dbReference type="Proteomes" id="UP000008783">
    <property type="component" value="Unassembled WGS sequence"/>
</dbReference>
<gene>
    <name evidence="1" type="ORF">PGTG_05165</name>
</gene>
<proteinExistence type="predicted"/>
<reference evidence="2" key="2">
    <citation type="journal article" date="2011" name="Proc. Natl. Acad. Sci. U.S.A.">
        <title>Obligate biotrophy features unraveled by the genomic analysis of rust fungi.</title>
        <authorList>
            <person name="Duplessis S."/>
            <person name="Cuomo C.A."/>
            <person name="Lin Y.-C."/>
            <person name="Aerts A."/>
            <person name="Tisserant E."/>
            <person name="Veneault-Fourrey C."/>
            <person name="Joly D.L."/>
            <person name="Hacquard S."/>
            <person name="Amselem J."/>
            <person name="Cantarel B.L."/>
            <person name="Chiu R."/>
            <person name="Coutinho P.M."/>
            <person name="Feau N."/>
            <person name="Field M."/>
            <person name="Frey P."/>
            <person name="Gelhaye E."/>
            <person name="Goldberg J."/>
            <person name="Grabherr M.G."/>
            <person name="Kodira C.D."/>
            <person name="Kohler A."/>
            <person name="Kuees U."/>
            <person name="Lindquist E.A."/>
            <person name="Lucas S.M."/>
            <person name="Mago R."/>
            <person name="Mauceli E."/>
            <person name="Morin E."/>
            <person name="Murat C."/>
            <person name="Pangilinan J.L."/>
            <person name="Park R."/>
            <person name="Pearson M."/>
            <person name="Quesneville H."/>
            <person name="Rouhier N."/>
            <person name="Sakthikumar S."/>
            <person name="Salamov A.A."/>
            <person name="Schmutz J."/>
            <person name="Selles B."/>
            <person name="Shapiro H."/>
            <person name="Tanguay P."/>
            <person name="Tuskan G.A."/>
            <person name="Henrissat B."/>
            <person name="Van de Peer Y."/>
            <person name="Rouze P."/>
            <person name="Ellis J.G."/>
            <person name="Dodds P.N."/>
            <person name="Schein J.E."/>
            <person name="Zhong S."/>
            <person name="Hamelin R.C."/>
            <person name="Grigoriev I.V."/>
            <person name="Szabo L.J."/>
            <person name="Martin F."/>
        </authorList>
    </citation>
    <scope>NUCLEOTIDE SEQUENCE [LARGE SCALE GENOMIC DNA]</scope>
    <source>
        <strain evidence="2">CRL 75-36-700-3 / race SCCL</strain>
    </source>
</reference>
<keyword evidence="2" id="KW-1185">Reference proteome</keyword>
<dbReference type="OrthoDB" id="2515349at2759"/>
<dbReference type="RefSeq" id="XP_003324359.1">
    <property type="nucleotide sequence ID" value="XM_003324311.1"/>
</dbReference>
<organism evidence="1 2">
    <name type="scientific">Puccinia graminis f. sp. tritici (strain CRL 75-36-700-3 / race SCCL)</name>
    <name type="common">Black stem rust fungus</name>
    <dbReference type="NCBI Taxonomy" id="418459"/>
    <lineage>
        <taxon>Eukaryota</taxon>
        <taxon>Fungi</taxon>
        <taxon>Dikarya</taxon>
        <taxon>Basidiomycota</taxon>
        <taxon>Pucciniomycotina</taxon>
        <taxon>Pucciniomycetes</taxon>
        <taxon>Pucciniales</taxon>
        <taxon>Pucciniaceae</taxon>
        <taxon>Puccinia</taxon>
    </lineage>
</organism>
<protein>
    <submittedName>
        <fullName evidence="1">Uncharacterized protein</fullName>
    </submittedName>
</protein>
<dbReference type="KEGG" id="pgr:PGTG_05165"/>
<dbReference type="AlphaFoldDB" id="E3K6U0"/>
<reference key="1">
    <citation type="submission" date="2007-01" db="EMBL/GenBank/DDBJ databases">
        <title>The Genome Sequence of Puccinia graminis f. sp. tritici Strain CRL 75-36-700-3.</title>
        <authorList>
            <consortium name="The Broad Institute Genome Sequencing Platform"/>
            <person name="Birren B."/>
            <person name="Lander E."/>
            <person name="Galagan J."/>
            <person name="Nusbaum C."/>
            <person name="Devon K."/>
            <person name="Cuomo C."/>
            <person name="Jaffe D."/>
            <person name="Butler J."/>
            <person name="Alvarez P."/>
            <person name="Gnerre S."/>
            <person name="Grabherr M."/>
            <person name="Mauceli E."/>
            <person name="Brockman W."/>
            <person name="Young S."/>
            <person name="LaButti K."/>
            <person name="Sykes S."/>
            <person name="DeCaprio D."/>
            <person name="Crawford M."/>
            <person name="Koehrsen M."/>
            <person name="Engels R."/>
            <person name="Montgomery P."/>
            <person name="Pearson M."/>
            <person name="Howarth C."/>
            <person name="Larson L."/>
            <person name="White J."/>
            <person name="Zeng Q."/>
            <person name="Kodira C."/>
            <person name="Yandava C."/>
            <person name="Alvarado L."/>
            <person name="O'Leary S."/>
            <person name="Szabo L."/>
            <person name="Dean R."/>
            <person name="Schein J."/>
        </authorList>
    </citation>
    <scope>NUCLEOTIDE SEQUENCE</scope>
    <source>
        <strain>CRL 75-36-700-3</strain>
    </source>
</reference>
<dbReference type="EMBL" id="DS178274">
    <property type="protein sequence ID" value="EFP79940.1"/>
    <property type="molecule type" value="Genomic_DNA"/>
</dbReference>
<sequence length="141" mass="15914">MTLCTVYFGDSNSPIITITRYHSNYRLVEQNSNSHLLKRVEKSIVDYYYPPNLSNPATRGASNSIKLQVQAPFGKENKNLENSVQAEGLTDLHEFTNSSQTSKQVTNKDSRTNSGNKMIIQAEISSLSNQRIVWLKIFLGE</sequence>
<evidence type="ECO:0000313" key="2">
    <source>
        <dbReference type="Proteomes" id="UP000008783"/>
    </source>
</evidence>
<name>E3K6U0_PUCGT</name>
<dbReference type="HOGENOM" id="CLU_1826244_0_0_1"/>
<dbReference type="InParanoid" id="E3K6U0"/>
<accession>E3K6U0</accession>
<dbReference type="GeneID" id="10533793"/>
<evidence type="ECO:0000313" key="1">
    <source>
        <dbReference type="EMBL" id="EFP79940.1"/>
    </source>
</evidence>